<keyword evidence="2" id="KW-1133">Transmembrane helix</keyword>
<dbReference type="PANTHER" id="PTHR20992">
    <property type="entry name" value="AT15442P-RELATED"/>
    <property type="match status" value="1"/>
</dbReference>
<gene>
    <name evidence="3" type="ORF">ACFOET_05355</name>
</gene>
<comment type="caution">
    <text evidence="3">The sequence shown here is derived from an EMBL/GenBank/DDBJ whole genome shotgun (WGS) entry which is preliminary data.</text>
</comment>
<proteinExistence type="predicted"/>
<accession>A0ABV7JGE9</accession>
<feature type="coiled-coil region" evidence="1">
    <location>
        <begin position="334"/>
        <end position="361"/>
    </location>
</feature>
<feature type="transmembrane region" description="Helical" evidence="2">
    <location>
        <begin position="37"/>
        <end position="53"/>
    </location>
</feature>
<dbReference type="Proteomes" id="UP001595526">
    <property type="component" value="Unassembled WGS sequence"/>
</dbReference>
<keyword evidence="2" id="KW-0812">Transmembrane</keyword>
<organism evidence="3 4">
    <name type="scientific">Parapedobacter deserti</name>
    <dbReference type="NCBI Taxonomy" id="1912957"/>
    <lineage>
        <taxon>Bacteria</taxon>
        <taxon>Pseudomonadati</taxon>
        <taxon>Bacteroidota</taxon>
        <taxon>Sphingobacteriia</taxon>
        <taxon>Sphingobacteriales</taxon>
        <taxon>Sphingobacteriaceae</taxon>
        <taxon>Parapedobacter</taxon>
    </lineage>
</organism>
<reference evidence="4" key="1">
    <citation type="journal article" date="2019" name="Int. J. Syst. Evol. Microbiol.">
        <title>The Global Catalogue of Microorganisms (GCM) 10K type strain sequencing project: providing services to taxonomists for standard genome sequencing and annotation.</title>
        <authorList>
            <consortium name="The Broad Institute Genomics Platform"/>
            <consortium name="The Broad Institute Genome Sequencing Center for Infectious Disease"/>
            <person name="Wu L."/>
            <person name="Ma J."/>
        </authorList>
    </citation>
    <scope>NUCLEOTIDE SEQUENCE [LARGE SCALE GENOMIC DNA]</scope>
    <source>
        <strain evidence="4">KCTC 52416</strain>
    </source>
</reference>
<dbReference type="RefSeq" id="WP_379020331.1">
    <property type="nucleotide sequence ID" value="NZ_JBHRTA010000009.1"/>
</dbReference>
<feature type="transmembrane region" description="Helical" evidence="2">
    <location>
        <begin position="182"/>
        <end position="205"/>
    </location>
</feature>
<dbReference type="EMBL" id="JBHRTA010000009">
    <property type="protein sequence ID" value="MFC3197034.1"/>
    <property type="molecule type" value="Genomic_DNA"/>
</dbReference>
<name>A0ABV7JGE9_9SPHI</name>
<feature type="transmembrane region" description="Helical" evidence="2">
    <location>
        <begin position="154"/>
        <end position="176"/>
    </location>
</feature>
<feature type="transmembrane region" description="Helical" evidence="2">
    <location>
        <begin position="91"/>
        <end position="109"/>
    </location>
</feature>
<evidence type="ECO:0000313" key="3">
    <source>
        <dbReference type="EMBL" id="MFC3197034.1"/>
    </source>
</evidence>
<sequence>MDTNSLLAKFNIKSEQEEFDVIHDTVEKGIFFKGTNLWILIFAIIIACVGLNVNSTAVIIGAMLISPLMGPILGMGYSLATYDFRLLRKSLVNYGFAVASSLVASTVYFSVSPLSEAHSELLARTQPNIYDVLIALAGGLAGIVALSSKQKGNVIPGVAIATALMPPLCTAGYGLATGAWNYFFGAFYLFTINTVFIAVSTLIIVRFLKYPIWHGVNEIAKKTANRWVSVIATITILPSVYFGYVLVQQERFTRNANTFIRNETYIEGDYLLKTEIDPSKRTIRLIYGGRLIPESVKQEVIAKTRHYDLEDAHVSIQQGFSLNDEDTNESLMAINTQQTEISRLRAELANALHNQDSLNQSRHRGRQLLLELKPLFPEITSCGTAEQVMYVDSARYNTYLSLFIGTSDPKTTTANRSKLEAWLRSRLDADSIRVYIEQ</sequence>
<evidence type="ECO:0000256" key="2">
    <source>
        <dbReference type="SAM" id="Phobius"/>
    </source>
</evidence>
<feature type="transmembrane region" description="Helical" evidence="2">
    <location>
        <begin position="129"/>
        <end position="147"/>
    </location>
</feature>
<evidence type="ECO:0000313" key="4">
    <source>
        <dbReference type="Proteomes" id="UP001595526"/>
    </source>
</evidence>
<evidence type="ECO:0000256" key="1">
    <source>
        <dbReference type="SAM" id="Coils"/>
    </source>
</evidence>
<keyword evidence="1" id="KW-0175">Coiled coil</keyword>
<protein>
    <submittedName>
        <fullName evidence="3">DUF389 domain-containing protein</fullName>
    </submittedName>
</protein>
<dbReference type="Pfam" id="PF04087">
    <property type="entry name" value="DUF389"/>
    <property type="match status" value="1"/>
</dbReference>
<keyword evidence="2" id="KW-0472">Membrane</keyword>
<feature type="transmembrane region" description="Helical" evidence="2">
    <location>
        <begin position="226"/>
        <end position="247"/>
    </location>
</feature>
<feature type="transmembrane region" description="Helical" evidence="2">
    <location>
        <begin position="59"/>
        <end position="79"/>
    </location>
</feature>
<keyword evidence="4" id="KW-1185">Reference proteome</keyword>
<dbReference type="PANTHER" id="PTHR20992:SF9">
    <property type="entry name" value="AT15442P-RELATED"/>
    <property type="match status" value="1"/>
</dbReference>
<dbReference type="InterPro" id="IPR005240">
    <property type="entry name" value="DUF389"/>
</dbReference>